<feature type="non-terminal residue" evidence="1">
    <location>
        <position position="1"/>
    </location>
</feature>
<organism evidence="1">
    <name type="scientific">hydrothermal vent metagenome</name>
    <dbReference type="NCBI Taxonomy" id="652676"/>
    <lineage>
        <taxon>unclassified sequences</taxon>
        <taxon>metagenomes</taxon>
        <taxon>ecological metagenomes</taxon>
    </lineage>
</organism>
<dbReference type="Gene3D" id="1.10.260.40">
    <property type="entry name" value="lambda repressor-like DNA-binding domains"/>
    <property type="match status" value="1"/>
</dbReference>
<evidence type="ECO:0000313" key="1">
    <source>
        <dbReference type="EMBL" id="VAW71326.1"/>
    </source>
</evidence>
<accession>A0A3B0YS79</accession>
<sequence length="36" mass="4148">SKVERGVYGTRFDTLDTLAEALGVKVWQLFKFEDDI</sequence>
<reference evidence="1" key="1">
    <citation type="submission" date="2018-06" db="EMBL/GenBank/DDBJ databases">
        <authorList>
            <person name="Zhirakovskaya E."/>
        </authorList>
    </citation>
    <scope>NUCLEOTIDE SEQUENCE</scope>
</reference>
<dbReference type="SUPFAM" id="SSF47413">
    <property type="entry name" value="lambda repressor-like DNA-binding domains"/>
    <property type="match status" value="1"/>
</dbReference>
<gene>
    <name evidence="1" type="ORF">MNBD_GAMMA10-3107</name>
</gene>
<dbReference type="GO" id="GO:0003677">
    <property type="term" value="F:DNA binding"/>
    <property type="evidence" value="ECO:0007669"/>
    <property type="project" value="InterPro"/>
</dbReference>
<name>A0A3B0YS79_9ZZZZ</name>
<dbReference type="InterPro" id="IPR010982">
    <property type="entry name" value="Lambda_DNA-bd_dom_sf"/>
</dbReference>
<protein>
    <submittedName>
        <fullName evidence="1">Uncharacterized protein</fullName>
    </submittedName>
</protein>
<proteinExistence type="predicted"/>
<dbReference type="AlphaFoldDB" id="A0A3B0YS79"/>
<dbReference type="EMBL" id="UOFJ01000591">
    <property type="protein sequence ID" value="VAW71326.1"/>
    <property type="molecule type" value="Genomic_DNA"/>
</dbReference>